<sequence length="65" mass="7123">MNASFTTRHDGSVAMHLDTEAAKAVFASVVFAAQFHEDIVPLTEIARRGLCEQESRLNEGEVSCQ</sequence>
<dbReference type="AlphaFoldDB" id="A0A841JSK4"/>
<proteinExistence type="predicted"/>
<protein>
    <submittedName>
        <fullName evidence="1">Uncharacterized protein</fullName>
    </submittedName>
</protein>
<gene>
    <name evidence="1" type="ORF">HNQ77_002238</name>
</gene>
<accession>A0A841JSK4</accession>
<dbReference type="Proteomes" id="UP000538666">
    <property type="component" value="Unassembled WGS sequence"/>
</dbReference>
<evidence type="ECO:0000313" key="1">
    <source>
        <dbReference type="EMBL" id="MBB6144286.1"/>
    </source>
</evidence>
<evidence type="ECO:0000313" key="2">
    <source>
        <dbReference type="Proteomes" id="UP000538666"/>
    </source>
</evidence>
<keyword evidence="2" id="KW-1185">Reference proteome</keyword>
<dbReference type="EMBL" id="JACHEK010000004">
    <property type="protein sequence ID" value="MBB6144286.1"/>
    <property type="molecule type" value="Genomic_DNA"/>
</dbReference>
<organism evidence="1 2">
    <name type="scientific">Silvibacterium bohemicum</name>
    <dbReference type="NCBI Taxonomy" id="1577686"/>
    <lineage>
        <taxon>Bacteria</taxon>
        <taxon>Pseudomonadati</taxon>
        <taxon>Acidobacteriota</taxon>
        <taxon>Terriglobia</taxon>
        <taxon>Terriglobales</taxon>
        <taxon>Acidobacteriaceae</taxon>
        <taxon>Silvibacterium</taxon>
    </lineage>
</organism>
<name>A0A841JSK4_9BACT</name>
<reference evidence="1 2" key="1">
    <citation type="submission" date="2020-08" db="EMBL/GenBank/DDBJ databases">
        <title>Genomic Encyclopedia of Type Strains, Phase IV (KMG-IV): sequencing the most valuable type-strain genomes for metagenomic binning, comparative biology and taxonomic classification.</title>
        <authorList>
            <person name="Goeker M."/>
        </authorList>
    </citation>
    <scope>NUCLEOTIDE SEQUENCE [LARGE SCALE GENOMIC DNA]</scope>
    <source>
        <strain evidence="1 2">DSM 103733</strain>
    </source>
</reference>
<comment type="caution">
    <text evidence="1">The sequence shown here is derived from an EMBL/GenBank/DDBJ whole genome shotgun (WGS) entry which is preliminary data.</text>
</comment>